<evidence type="ECO:0000313" key="3">
    <source>
        <dbReference type="Proteomes" id="UP001230504"/>
    </source>
</evidence>
<dbReference type="RefSeq" id="XP_060411665.1">
    <property type="nucleotide sequence ID" value="XM_060560206.1"/>
</dbReference>
<evidence type="ECO:0000313" key="2">
    <source>
        <dbReference type="EMBL" id="KAK1580632.1"/>
    </source>
</evidence>
<keyword evidence="3" id="KW-1185">Reference proteome</keyword>
<feature type="region of interest" description="Disordered" evidence="1">
    <location>
        <begin position="101"/>
        <end position="126"/>
    </location>
</feature>
<evidence type="ECO:0000256" key="1">
    <source>
        <dbReference type="SAM" id="MobiDB-lite"/>
    </source>
</evidence>
<gene>
    <name evidence="2" type="ORF">LY79DRAFT_581705</name>
</gene>
<name>A0AAD8PUT0_9PEZI</name>
<proteinExistence type="predicted"/>
<sequence length="126" mass="13051">MDSATRRSTSRSSGNALKTADMPSHAIVDTDRNNAQGLREEWGSRCATSTAPASASVLAATALASSSLTQSCRSSLVACPTALTTRTPSVMARSAGKLDAYKTSPKAGRGNQAYLEMLPKNAEPSS</sequence>
<dbReference type="GO" id="GO:0030245">
    <property type="term" value="P:cellulose catabolic process"/>
    <property type="evidence" value="ECO:0007669"/>
    <property type="project" value="InterPro"/>
</dbReference>
<dbReference type="Gene3D" id="3.20.20.40">
    <property type="entry name" value="1, 4-beta cellobiohydrolase"/>
    <property type="match status" value="1"/>
</dbReference>
<dbReference type="InterPro" id="IPR036434">
    <property type="entry name" value="Beta_cellobiohydrolase_sf"/>
</dbReference>
<dbReference type="EMBL" id="JAHLJV010000053">
    <property type="protein sequence ID" value="KAK1580632.1"/>
    <property type="molecule type" value="Genomic_DNA"/>
</dbReference>
<dbReference type="Proteomes" id="UP001230504">
    <property type="component" value="Unassembled WGS sequence"/>
</dbReference>
<feature type="region of interest" description="Disordered" evidence="1">
    <location>
        <begin position="1"/>
        <end position="43"/>
    </location>
</feature>
<accession>A0AAD8PUT0</accession>
<dbReference type="GO" id="GO:0004553">
    <property type="term" value="F:hydrolase activity, hydrolyzing O-glycosyl compounds"/>
    <property type="evidence" value="ECO:0007669"/>
    <property type="project" value="InterPro"/>
</dbReference>
<organism evidence="2 3">
    <name type="scientific">Colletotrichum navitas</name>
    <dbReference type="NCBI Taxonomy" id="681940"/>
    <lineage>
        <taxon>Eukaryota</taxon>
        <taxon>Fungi</taxon>
        <taxon>Dikarya</taxon>
        <taxon>Ascomycota</taxon>
        <taxon>Pezizomycotina</taxon>
        <taxon>Sordariomycetes</taxon>
        <taxon>Hypocreomycetidae</taxon>
        <taxon>Glomerellales</taxon>
        <taxon>Glomerellaceae</taxon>
        <taxon>Colletotrichum</taxon>
        <taxon>Colletotrichum graminicola species complex</taxon>
    </lineage>
</organism>
<reference evidence="2" key="1">
    <citation type="submission" date="2021-06" db="EMBL/GenBank/DDBJ databases">
        <title>Comparative genomics, transcriptomics and evolutionary studies reveal genomic signatures of adaptation to plant cell wall in hemibiotrophic fungi.</title>
        <authorList>
            <consortium name="DOE Joint Genome Institute"/>
            <person name="Baroncelli R."/>
            <person name="Diaz J.F."/>
            <person name="Benocci T."/>
            <person name="Peng M."/>
            <person name="Battaglia E."/>
            <person name="Haridas S."/>
            <person name="Andreopoulos W."/>
            <person name="Labutti K."/>
            <person name="Pangilinan J."/>
            <person name="Floch G.L."/>
            <person name="Makela M.R."/>
            <person name="Henrissat B."/>
            <person name="Grigoriev I.V."/>
            <person name="Crouch J.A."/>
            <person name="De Vries R.P."/>
            <person name="Sukno S.A."/>
            <person name="Thon M.R."/>
        </authorList>
    </citation>
    <scope>NUCLEOTIDE SEQUENCE</scope>
    <source>
        <strain evidence="2">CBS 125086</strain>
    </source>
</reference>
<protein>
    <submittedName>
        <fullName evidence="2">Uncharacterized protein</fullName>
    </submittedName>
</protein>
<dbReference type="AlphaFoldDB" id="A0AAD8PUT0"/>
<dbReference type="GeneID" id="85444446"/>
<comment type="caution">
    <text evidence="2">The sequence shown here is derived from an EMBL/GenBank/DDBJ whole genome shotgun (WGS) entry which is preliminary data.</text>
</comment>
<dbReference type="SUPFAM" id="SSF51989">
    <property type="entry name" value="Glycosyl hydrolases family 6, cellulases"/>
    <property type="match status" value="1"/>
</dbReference>
<feature type="compositionally biased region" description="Basic and acidic residues" evidence="1">
    <location>
        <begin position="28"/>
        <end position="43"/>
    </location>
</feature>